<accession>A0A6N8JIQ6</accession>
<reference evidence="2 3" key="1">
    <citation type="submission" date="2019-12" db="EMBL/GenBank/DDBJ databases">
        <title>The draft genomic sequence of strain Chitinophaga oryziterrae JCM 16595.</title>
        <authorList>
            <person name="Zhang X."/>
        </authorList>
    </citation>
    <scope>NUCLEOTIDE SEQUENCE [LARGE SCALE GENOMIC DNA]</scope>
    <source>
        <strain evidence="2 3">JCM 16595</strain>
    </source>
</reference>
<dbReference type="EMBL" id="WRXO01000017">
    <property type="protein sequence ID" value="MVT45143.1"/>
    <property type="molecule type" value="Genomic_DNA"/>
</dbReference>
<dbReference type="Gene3D" id="1.20.120.330">
    <property type="entry name" value="Nucleotidyltransferases domain 2"/>
    <property type="match status" value="1"/>
</dbReference>
<evidence type="ECO:0000313" key="2">
    <source>
        <dbReference type="EMBL" id="MVT45143.1"/>
    </source>
</evidence>
<sequence>MCVRNAEGQYFFTDIEKEGILLYDSGNVALAERKPLSAAEAKVIAQKYYDQWYRSAQEFYIDAQNVLNRGSLKNAVFYLYQAAERAYNAVVLV</sequence>
<dbReference type="RefSeq" id="WP_157303929.1">
    <property type="nucleotide sequence ID" value="NZ_BAAAZB010000033.1"/>
</dbReference>
<dbReference type="InterPro" id="IPR007842">
    <property type="entry name" value="HEPN_dom"/>
</dbReference>
<dbReference type="AlphaFoldDB" id="A0A6N8JIQ6"/>
<keyword evidence="3" id="KW-1185">Reference proteome</keyword>
<comment type="caution">
    <text evidence="2">The sequence shown here is derived from an EMBL/GenBank/DDBJ whole genome shotgun (WGS) entry which is preliminary data.</text>
</comment>
<protein>
    <submittedName>
        <fullName evidence="2">HEPN domain-containing protein</fullName>
    </submittedName>
</protein>
<organism evidence="2 3">
    <name type="scientific">Chitinophaga oryziterrae</name>
    <dbReference type="NCBI Taxonomy" id="1031224"/>
    <lineage>
        <taxon>Bacteria</taxon>
        <taxon>Pseudomonadati</taxon>
        <taxon>Bacteroidota</taxon>
        <taxon>Chitinophagia</taxon>
        <taxon>Chitinophagales</taxon>
        <taxon>Chitinophagaceae</taxon>
        <taxon>Chitinophaga</taxon>
    </lineage>
</organism>
<proteinExistence type="predicted"/>
<name>A0A6N8JIQ6_9BACT</name>
<feature type="domain" description="HEPN" evidence="1">
    <location>
        <begin position="53"/>
        <end position="93"/>
    </location>
</feature>
<dbReference type="SUPFAM" id="SSF81593">
    <property type="entry name" value="Nucleotidyltransferase substrate binding subunit/domain"/>
    <property type="match status" value="1"/>
</dbReference>
<dbReference type="Pfam" id="PF05168">
    <property type="entry name" value="HEPN"/>
    <property type="match status" value="1"/>
</dbReference>
<gene>
    <name evidence="2" type="ORF">GO495_31435</name>
</gene>
<dbReference type="PROSITE" id="PS50910">
    <property type="entry name" value="HEPN"/>
    <property type="match status" value="1"/>
</dbReference>
<evidence type="ECO:0000313" key="3">
    <source>
        <dbReference type="Proteomes" id="UP000468388"/>
    </source>
</evidence>
<dbReference type="OrthoDB" id="1321649at2"/>
<dbReference type="Proteomes" id="UP000468388">
    <property type="component" value="Unassembled WGS sequence"/>
</dbReference>
<evidence type="ECO:0000259" key="1">
    <source>
        <dbReference type="PROSITE" id="PS50910"/>
    </source>
</evidence>